<dbReference type="PANTHER" id="PTHR48084">
    <property type="entry name" value="2-OXOGLUTARATE OXIDOREDUCTASE SUBUNIT KORB-RELATED"/>
    <property type="match status" value="1"/>
</dbReference>
<comment type="caution">
    <text evidence="3">The sequence shown here is derived from an EMBL/GenBank/DDBJ whole genome shotgun (WGS) entry which is preliminary data.</text>
</comment>
<dbReference type="EMBL" id="MAAO01000002">
    <property type="protein sequence ID" value="OUR99718.1"/>
    <property type="molecule type" value="Genomic_DNA"/>
</dbReference>
<name>A0A1Y5FC68_9BACT</name>
<dbReference type="CDD" id="cd03375">
    <property type="entry name" value="TPP_OGFOR"/>
    <property type="match status" value="1"/>
</dbReference>
<evidence type="ECO:0000259" key="2">
    <source>
        <dbReference type="Pfam" id="PF02775"/>
    </source>
</evidence>
<proteinExistence type="predicted"/>
<dbReference type="GO" id="GO:0016625">
    <property type="term" value="F:oxidoreductase activity, acting on the aldehyde or oxo group of donors, iron-sulfur protein as acceptor"/>
    <property type="evidence" value="ECO:0007669"/>
    <property type="project" value="UniProtKB-ARBA"/>
</dbReference>
<protein>
    <submittedName>
        <fullName evidence="3">2-oxoacid:ferredoxin oxidoreductase subunit beta</fullName>
    </submittedName>
</protein>
<dbReference type="GO" id="GO:0030976">
    <property type="term" value="F:thiamine pyrophosphate binding"/>
    <property type="evidence" value="ECO:0007669"/>
    <property type="project" value="InterPro"/>
</dbReference>
<keyword evidence="1" id="KW-0560">Oxidoreductase</keyword>
<dbReference type="Gene3D" id="3.40.50.970">
    <property type="match status" value="1"/>
</dbReference>
<dbReference type="GO" id="GO:0045333">
    <property type="term" value="P:cellular respiration"/>
    <property type="evidence" value="ECO:0007669"/>
    <property type="project" value="UniProtKB-ARBA"/>
</dbReference>
<dbReference type="AlphaFoldDB" id="A0A1Y5FC68"/>
<dbReference type="InterPro" id="IPR051457">
    <property type="entry name" value="2-oxoacid:Fd_oxidoreductase"/>
</dbReference>
<dbReference type="InterPro" id="IPR011766">
    <property type="entry name" value="TPP_enzyme_TPP-bd"/>
</dbReference>
<evidence type="ECO:0000256" key="1">
    <source>
        <dbReference type="ARBA" id="ARBA00023002"/>
    </source>
</evidence>
<reference evidence="4" key="1">
    <citation type="journal article" date="2017" name="Proc. Natl. Acad. Sci. U.S.A.">
        <title>Simulation of Deepwater Horizon oil plume reveals substrate specialization within a complex community of hydrocarbon-degraders.</title>
        <authorList>
            <person name="Hu P."/>
            <person name="Dubinsky E.A."/>
            <person name="Probst A.J."/>
            <person name="Wang J."/>
            <person name="Sieber C.M.K."/>
            <person name="Tom L.M."/>
            <person name="Gardinali P."/>
            <person name="Banfield J.F."/>
            <person name="Atlas R.M."/>
            <person name="Andersen G.L."/>
        </authorList>
    </citation>
    <scope>NUCLEOTIDE SEQUENCE [LARGE SCALE GENOMIC DNA]</scope>
</reference>
<feature type="domain" description="Thiamine pyrophosphate enzyme TPP-binding" evidence="2">
    <location>
        <begin position="52"/>
        <end position="199"/>
    </location>
</feature>
<dbReference type="Proteomes" id="UP000196531">
    <property type="component" value="Unassembled WGS sequence"/>
</dbReference>
<dbReference type="GO" id="GO:0044281">
    <property type="term" value="P:small molecule metabolic process"/>
    <property type="evidence" value="ECO:0007669"/>
    <property type="project" value="UniProtKB-ARBA"/>
</dbReference>
<evidence type="ECO:0000313" key="4">
    <source>
        <dbReference type="Proteomes" id="UP000196531"/>
    </source>
</evidence>
<gene>
    <name evidence="3" type="ORF">A9Q84_01460</name>
</gene>
<dbReference type="InterPro" id="IPR029061">
    <property type="entry name" value="THDP-binding"/>
</dbReference>
<accession>A0A1Y5FC68</accession>
<organism evidence="3 4">
    <name type="scientific">Halobacteriovorax marinus</name>
    <dbReference type="NCBI Taxonomy" id="97084"/>
    <lineage>
        <taxon>Bacteria</taxon>
        <taxon>Pseudomonadati</taxon>
        <taxon>Bdellovibrionota</taxon>
        <taxon>Bacteriovoracia</taxon>
        <taxon>Bacteriovoracales</taxon>
        <taxon>Halobacteriovoraceae</taxon>
        <taxon>Halobacteriovorax</taxon>
    </lineage>
</organism>
<sequence length="335" mass="37698">MSDKNYNKKDFTSDQDVKWCPGCGDYSVLSSLQLALTKTGKKKEDIVCVSGIGCSSRFPYYMGIYGYHTIHGRAPAFATGIKVANPNLSVWLITGDGDCLSIGGNHFIHLLRRNVNINLLLFNNEIYGLTKGQYSPTSKTGIVTKSTPFGSLDRNFNPGLLAFGAGATFISKTLDTDPKHMMETFKEADQHEGISFVEVYQNCVIFNDGCHDEYTNRKSRDDNAIFLRHGDPMIFGKEREKGIIFKDMKLHIVRIGSEYKEEDLLIHDKTNRNQSYLLLAANEESAMPKFYGVVLQEEVVTFDQQVEIQIKEVTLKKGKGDFKELLNSGETWVIE</sequence>
<dbReference type="PANTHER" id="PTHR48084:SF4">
    <property type="entry name" value="2-OXOGLUTARATE OXIDOREDUCTASE SUBUNIT KORB"/>
    <property type="match status" value="1"/>
</dbReference>
<evidence type="ECO:0000313" key="3">
    <source>
        <dbReference type="EMBL" id="OUR99718.1"/>
    </source>
</evidence>
<dbReference type="Pfam" id="PF02775">
    <property type="entry name" value="TPP_enzyme_C"/>
    <property type="match status" value="1"/>
</dbReference>
<dbReference type="SUPFAM" id="SSF52518">
    <property type="entry name" value="Thiamin diphosphate-binding fold (THDP-binding)"/>
    <property type="match status" value="1"/>
</dbReference>